<sequence length="460" mass="48975">MAKSKIAYVCEDCGSESGQWQGQCASCKAWNTLKQINLGSGGGSQSPAVQADFRKQGYTGKTAAAVQDLAEIELEALPRFSAGMAELDRVLGGGLVPGSAVLIGGNPGAGKSTLLLQVMCHLAQQMPAMYVTGEESLQQVGMRARRLGLPEKNLKMLAETEVETICRLAQEINPRVLVVDSIQVMHSHGVTSAPGSVAQVRESAAYLVQYAKQTGTVLFLVGHVTKDGTLAGPKVLEHMIDCFVMLESNDDSRFRVLRGQKNRFGAINELGVFAMTERGLKEVKNPSAIFLARTEDNSPGSVVMVLWEGTRPLLVEIQALVDTSQGGHPRRLAVGLDQNRLGMLLAVLHRHGGLFVADQDVFVNVVGGVKVTETSADLALLLAIVSSLRDEALPRELVVFGEVGLAGEIRPVPSGGERLQEAAKHGFKKAIVPKANVPKQGVSGMKVIGISKLSEALDAL</sequence>
<dbReference type="FunFam" id="3.30.230.10:FF:000011">
    <property type="entry name" value="DNA repair protein RadA"/>
    <property type="match status" value="1"/>
</dbReference>
<dbReference type="PANTHER" id="PTHR32472">
    <property type="entry name" value="DNA REPAIR PROTEIN RADA"/>
    <property type="match status" value="1"/>
</dbReference>
<reference evidence="15" key="2">
    <citation type="submission" date="2020-09" db="EMBL/GenBank/DDBJ databases">
        <authorList>
            <person name="Sun Q."/>
            <person name="Zhou Y."/>
        </authorList>
    </citation>
    <scope>NUCLEOTIDE SEQUENCE</scope>
    <source>
        <strain evidence="15">CGMCC 1.15425</strain>
    </source>
</reference>
<dbReference type="GO" id="GO:0016787">
    <property type="term" value="F:hydrolase activity"/>
    <property type="evidence" value="ECO:0007669"/>
    <property type="project" value="UniProtKB-KW"/>
</dbReference>
<evidence type="ECO:0000256" key="13">
    <source>
        <dbReference type="RuleBase" id="RU003555"/>
    </source>
</evidence>
<evidence type="ECO:0000313" key="15">
    <source>
        <dbReference type="EMBL" id="GGG52898.1"/>
    </source>
</evidence>
<dbReference type="OrthoDB" id="9803906at2"/>
<feature type="region of interest" description="Lon-protease-like" evidence="11">
    <location>
        <begin position="360"/>
        <end position="460"/>
    </location>
</feature>
<comment type="function">
    <text evidence="11">Plays a role in repairing double-strand DNA breaks, probably involving stabilizing or processing branched DNA or blocked replication forks.</text>
</comment>
<comment type="caution">
    <text evidence="15">The sequence shown here is derived from an EMBL/GenBank/DDBJ whole genome shotgun (WGS) entry which is preliminary data.</text>
</comment>
<dbReference type="InterPro" id="IPR041166">
    <property type="entry name" value="Rubredoxin_2"/>
</dbReference>
<dbReference type="GO" id="GO:0008270">
    <property type="term" value="F:zinc ion binding"/>
    <property type="evidence" value="ECO:0007669"/>
    <property type="project" value="UniProtKB-KW"/>
</dbReference>
<keyword evidence="2 11" id="KW-0547">Nucleotide-binding</keyword>
<keyword evidence="4 13" id="KW-0863">Zinc-finger</keyword>
<dbReference type="FunFam" id="3.40.50.300:FF:000050">
    <property type="entry name" value="DNA repair protein RadA"/>
    <property type="match status" value="1"/>
</dbReference>
<evidence type="ECO:0000256" key="2">
    <source>
        <dbReference type="ARBA" id="ARBA00022741"/>
    </source>
</evidence>
<dbReference type="PRINTS" id="PR01874">
    <property type="entry name" value="DNAREPAIRADA"/>
</dbReference>
<dbReference type="Pfam" id="PF13481">
    <property type="entry name" value="AAA_25"/>
    <property type="match status" value="1"/>
</dbReference>
<evidence type="ECO:0000256" key="7">
    <source>
        <dbReference type="ARBA" id="ARBA00022840"/>
    </source>
</evidence>
<proteinExistence type="inferred from homology"/>
<feature type="binding site" evidence="11">
    <location>
        <begin position="105"/>
        <end position="112"/>
    </location>
    <ligand>
        <name>ATP</name>
        <dbReference type="ChEBI" id="CHEBI:30616"/>
    </ligand>
</feature>
<dbReference type="EMBL" id="BMIY01000003">
    <property type="protein sequence ID" value="GGG52898.1"/>
    <property type="molecule type" value="Genomic_DNA"/>
</dbReference>
<keyword evidence="3 11" id="KW-0227">DNA damage</keyword>
<dbReference type="Gene3D" id="3.40.50.300">
    <property type="entry name" value="P-loop containing nucleotide triphosphate hydrolases"/>
    <property type="match status" value="1"/>
</dbReference>
<dbReference type="InterPro" id="IPR004504">
    <property type="entry name" value="DNA_repair_RadA"/>
</dbReference>
<dbReference type="GO" id="GO:0000725">
    <property type="term" value="P:recombinational repair"/>
    <property type="evidence" value="ECO:0007669"/>
    <property type="project" value="UniProtKB-UniRule"/>
</dbReference>
<keyword evidence="6 13" id="KW-0862">Zinc</keyword>
<dbReference type="GO" id="GO:0005524">
    <property type="term" value="F:ATP binding"/>
    <property type="evidence" value="ECO:0007669"/>
    <property type="project" value="UniProtKB-UniRule"/>
</dbReference>
<dbReference type="AlphaFoldDB" id="A0A917GNT0"/>
<comment type="domain">
    <text evidence="11">The middle region has homology to RecA with ATPase motifs including the RadA KNRFG motif, while the C-terminus is homologous to Lon protease.</text>
</comment>
<dbReference type="InterPro" id="IPR027417">
    <property type="entry name" value="P-loop_NTPase"/>
</dbReference>
<dbReference type="InterPro" id="IPR020568">
    <property type="entry name" value="Ribosomal_Su5_D2-typ_SF"/>
</dbReference>
<dbReference type="Proteomes" id="UP000627715">
    <property type="component" value="Unassembled WGS sequence"/>
</dbReference>
<evidence type="ECO:0000259" key="14">
    <source>
        <dbReference type="PROSITE" id="PS50162"/>
    </source>
</evidence>
<evidence type="ECO:0000256" key="12">
    <source>
        <dbReference type="NCBIfam" id="TIGR00416"/>
    </source>
</evidence>
<dbReference type="SMART" id="SM00382">
    <property type="entry name" value="AAA"/>
    <property type="match status" value="1"/>
</dbReference>
<evidence type="ECO:0000256" key="11">
    <source>
        <dbReference type="HAMAP-Rule" id="MF_01498"/>
    </source>
</evidence>
<dbReference type="Pfam" id="PF13541">
    <property type="entry name" value="ChlI"/>
    <property type="match status" value="1"/>
</dbReference>
<comment type="function">
    <text evidence="13">DNA-dependent ATPase involved in processing of recombination intermediates, plays a role in repairing DNA breaks. Stimulates the branch migration of RecA-mediated strand transfer reactions, allowing the 3' invading strand to extend heteroduplex DNA faster. Binds ssDNA in the presence of ADP but not other nucleotides, has ATPase activity that is stimulated by ssDNA and various branched DNA structures, but inhibited by SSB. Does not have RecA's homology-searching function.</text>
</comment>
<keyword evidence="7 11" id="KW-0067">ATP-binding</keyword>
<gene>
    <name evidence="11 15" type="primary">radA</name>
    <name evidence="15" type="ORF">GCM10011403_07620</name>
</gene>
<evidence type="ECO:0000313" key="16">
    <source>
        <dbReference type="Proteomes" id="UP000627715"/>
    </source>
</evidence>
<dbReference type="GO" id="GO:0005829">
    <property type="term" value="C:cytosol"/>
    <property type="evidence" value="ECO:0007669"/>
    <property type="project" value="TreeGrafter"/>
</dbReference>
<evidence type="ECO:0000256" key="9">
    <source>
        <dbReference type="ARBA" id="ARBA00023125"/>
    </source>
</evidence>
<dbReference type="GO" id="GO:0003684">
    <property type="term" value="F:damaged DNA binding"/>
    <property type="evidence" value="ECO:0007669"/>
    <property type="project" value="InterPro"/>
</dbReference>
<dbReference type="Gene3D" id="3.30.230.10">
    <property type="match status" value="1"/>
</dbReference>
<reference evidence="15" key="1">
    <citation type="journal article" date="2014" name="Int. J. Syst. Evol. Microbiol.">
        <title>Complete genome sequence of Corynebacterium casei LMG S-19264T (=DSM 44701T), isolated from a smear-ripened cheese.</title>
        <authorList>
            <consortium name="US DOE Joint Genome Institute (JGI-PGF)"/>
            <person name="Walter F."/>
            <person name="Albersmeier A."/>
            <person name="Kalinowski J."/>
            <person name="Ruckert C."/>
        </authorList>
    </citation>
    <scope>NUCLEOTIDE SEQUENCE</scope>
    <source>
        <strain evidence="15">CGMCC 1.15425</strain>
    </source>
</reference>
<feature type="domain" description="RecA family profile 1" evidence="14">
    <location>
        <begin position="76"/>
        <end position="224"/>
    </location>
</feature>
<organism evidence="15 16">
    <name type="scientific">Pseudohongiella nitratireducens</name>
    <dbReference type="NCBI Taxonomy" id="1768907"/>
    <lineage>
        <taxon>Bacteria</taxon>
        <taxon>Pseudomonadati</taxon>
        <taxon>Pseudomonadota</taxon>
        <taxon>Gammaproteobacteria</taxon>
        <taxon>Pseudomonadales</taxon>
        <taxon>Pseudohongiellaceae</taxon>
        <taxon>Pseudohongiella</taxon>
    </lineage>
</organism>
<evidence type="ECO:0000256" key="5">
    <source>
        <dbReference type="ARBA" id="ARBA00022801"/>
    </source>
</evidence>
<dbReference type="SUPFAM" id="SSF54211">
    <property type="entry name" value="Ribosomal protein S5 domain 2-like"/>
    <property type="match status" value="1"/>
</dbReference>
<keyword evidence="1 11" id="KW-0479">Metal-binding</keyword>
<keyword evidence="9 11" id="KW-0238">DNA-binding</keyword>
<dbReference type="InterPro" id="IPR003593">
    <property type="entry name" value="AAA+_ATPase"/>
</dbReference>
<dbReference type="PANTHER" id="PTHR32472:SF10">
    <property type="entry name" value="DNA REPAIR PROTEIN RADA-LIKE PROTEIN"/>
    <property type="match status" value="1"/>
</dbReference>
<feature type="short sequence motif" description="RadA KNRFG motif" evidence="11">
    <location>
        <begin position="261"/>
        <end position="265"/>
    </location>
</feature>
<dbReference type="CDD" id="cd01121">
    <property type="entry name" value="RadA_SMS_N"/>
    <property type="match status" value="1"/>
</dbReference>
<dbReference type="SUPFAM" id="SSF52540">
    <property type="entry name" value="P-loop containing nucleoside triphosphate hydrolases"/>
    <property type="match status" value="1"/>
</dbReference>
<evidence type="ECO:0000256" key="8">
    <source>
        <dbReference type="ARBA" id="ARBA00023016"/>
    </source>
</evidence>
<keyword evidence="16" id="KW-1185">Reference proteome</keyword>
<keyword evidence="8 11" id="KW-0346">Stress response</keyword>
<evidence type="ECO:0000256" key="10">
    <source>
        <dbReference type="ARBA" id="ARBA00023204"/>
    </source>
</evidence>
<evidence type="ECO:0000256" key="3">
    <source>
        <dbReference type="ARBA" id="ARBA00022763"/>
    </source>
</evidence>
<dbReference type="InterPro" id="IPR020588">
    <property type="entry name" value="RecA_ATP-bd"/>
</dbReference>
<keyword evidence="10 11" id="KW-0234">DNA repair</keyword>
<dbReference type="HAMAP" id="MF_01498">
    <property type="entry name" value="RadA_bact"/>
    <property type="match status" value="1"/>
</dbReference>
<dbReference type="Pfam" id="PF18073">
    <property type="entry name" value="Zn_ribbon_LapB"/>
    <property type="match status" value="1"/>
</dbReference>
<comment type="similarity">
    <text evidence="11 13">Belongs to the RecA family. RadA subfamily.</text>
</comment>
<name>A0A917GNT0_9GAMM</name>
<dbReference type="PROSITE" id="PS50162">
    <property type="entry name" value="RECA_2"/>
    <property type="match status" value="1"/>
</dbReference>
<evidence type="ECO:0000256" key="6">
    <source>
        <dbReference type="ARBA" id="ARBA00022833"/>
    </source>
</evidence>
<protein>
    <recommendedName>
        <fullName evidence="11 12">DNA repair protein RadA</fullName>
    </recommendedName>
</protein>
<keyword evidence="5" id="KW-0378">Hydrolase</keyword>
<evidence type="ECO:0000256" key="1">
    <source>
        <dbReference type="ARBA" id="ARBA00022723"/>
    </source>
</evidence>
<dbReference type="GO" id="GO:0140664">
    <property type="term" value="F:ATP-dependent DNA damage sensor activity"/>
    <property type="evidence" value="ECO:0007669"/>
    <property type="project" value="InterPro"/>
</dbReference>
<dbReference type="RefSeq" id="WP_068809873.1">
    <property type="nucleotide sequence ID" value="NZ_BMIY01000003.1"/>
</dbReference>
<evidence type="ECO:0000256" key="4">
    <source>
        <dbReference type="ARBA" id="ARBA00022771"/>
    </source>
</evidence>
<dbReference type="InterPro" id="IPR014721">
    <property type="entry name" value="Ribsml_uS5_D2-typ_fold_subgr"/>
</dbReference>
<accession>A0A917GNT0</accession>
<dbReference type="NCBIfam" id="TIGR00416">
    <property type="entry name" value="sms"/>
    <property type="match status" value="1"/>
</dbReference>